<gene>
    <name evidence="1" type="ORF">AUJ95_08665</name>
</gene>
<protein>
    <submittedName>
        <fullName evidence="1">Uncharacterized protein</fullName>
    </submittedName>
</protein>
<organism evidence="1 2">
    <name type="scientific">Candidatus Desantisbacteria bacterium CG2_30_40_21</name>
    <dbReference type="NCBI Taxonomy" id="1817895"/>
    <lineage>
        <taxon>Bacteria</taxon>
        <taxon>Candidatus Desantisiibacteriota</taxon>
    </lineage>
</organism>
<accession>A0A1J5DNV6</accession>
<dbReference type="STRING" id="1817895.AUJ95_08665"/>
<reference evidence="1 2" key="1">
    <citation type="journal article" date="2016" name="Environ. Microbiol.">
        <title>Genomic resolution of a cold subsurface aquifer community provides metabolic insights for novel microbes adapted to high CO concentrations.</title>
        <authorList>
            <person name="Probst A.J."/>
            <person name="Castelle C.J."/>
            <person name="Singh A."/>
            <person name="Brown C.T."/>
            <person name="Anantharaman K."/>
            <person name="Sharon I."/>
            <person name="Hug L.A."/>
            <person name="Burstein D."/>
            <person name="Emerson J.B."/>
            <person name="Thomas B.C."/>
            <person name="Banfield J.F."/>
        </authorList>
    </citation>
    <scope>NUCLEOTIDE SEQUENCE [LARGE SCALE GENOMIC DNA]</scope>
    <source>
        <strain evidence="1">CG2_30_40_21</strain>
    </source>
</reference>
<evidence type="ECO:0000313" key="1">
    <source>
        <dbReference type="EMBL" id="OIP37115.1"/>
    </source>
</evidence>
<sequence>MLVKKYFLEKGYYYETHRKEYTDKKIDKDKIANNERVFQSYVSLFKDIPHEAKSSKSKIFERYFDDVFDNGNDNLPQQLLISHKLLTFIEEQAKKYSNEWKNEDVFLNHAELAMVYIVGKIYPKIKTDETIFNNITSLKRIYAFAILLLRIFIEYEKKRDMDYSHNKFFKSRDFTVVIKKIHFEEYISFIESSVIQNDPLTNIVPEAIIELCNLPSEKIAVFYEEIRRHYGIQEFA</sequence>
<comment type="caution">
    <text evidence="1">The sequence shown here is derived from an EMBL/GenBank/DDBJ whole genome shotgun (WGS) entry which is preliminary data.</text>
</comment>
<evidence type="ECO:0000313" key="2">
    <source>
        <dbReference type="Proteomes" id="UP000183085"/>
    </source>
</evidence>
<dbReference type="EMBL" id="MNYI01000222">
    <property type="protein sequence ID" value="OIP37115.1"/>
    <property type="molecule type" value="Genomic_DNA"/>
</dbReference>
<name>A0A1J5DNV6_9BACT</name>
<dbReference type="AlphaFoldDB" id="A0A1J5DNV6"/>
<dbReference type="Proteomes" id="UP000183085">
    <property type="component" value="Unassembled WGS sequence"/>
</dbReference>
<proteinExistence type="predicted"/>